<evidence type="ECO:0000256" key="2">
    <source>
        <dbReference type="ARBA" id="ARBA00012438"/>
    </source>
</evidence>
<keyword evidence="7" id="KW-0808">Transferase</keyword>
<dbReference type="InterPro" id="IPR035965">
    <property type="entry name" value="PAS-like_dom_sf"/>
</dbReference>
<dbReference type="Proteomes" id="UP000001880">
    <property type="component" value="Chromosome"/>
</dbReference>
<feature type="coiled-coil region" evidence="4">
    <location>
        <begin position="147"/>
        <end position="181"/>
    </location>
</feature>
<evidence type="ECO:0000259" key="5">
    <source>
        <dbReference type="PROSITE" id="PS50109"/>
    </source>
</evidence>
<dbReference type="PRINTS" id="PR00344">
    <property type="entry name" value="BCTRLSENSOR"/>
</dbReference>
<dbReference type="EC" id="2.7.13.3" evidence="2"/>
<dbReference type="SMART" id="SM00387">
    <property type="entry name" value="HATPase_c"/>
    <property type="match status" value="1"/>
</dbReference>
<evidence type="ECO:0000256" key="1">
    <source>
        <dbReference type="ARBA" id="ARBA00000085"/>
    </source>
</evidence>
<evidence type="ECO:0000259" key="6">
    <source>
        <dbReference type="PROSITE" id="PS50112"/>
    </source>
</evidence>
<dbReference type="InterPro" id="IPR003661">
    <property type="entry name" value="HisK_dim/P_dom"/>
</dbReference>
<dbReference type="Gene3D" id="3.30.450.20">
    <property type="entry name" value="PAS domain"/>
    <property type="match status" value="1"/>
</dbReference>
<dbReference type="InterPro" id="IPR000014">
    <property type="entry name" value="PAS"/>
</dbReference>
<dbReference type="InterPro" id="IPR036097">
    <property type="entry name" value="HisK_dim/P_sf"/>
</dbReference>
<dbReference type="PANTHER" id="PTHR43065">
    <property type="entry name" value="SENSOR HISTIDINE KINASE"/>
    <property type="match status" value="1"/>
</dbReference>
<dbReference type="KEGG" id="hoh:Hoch_5447"/>
<dbReference type="PANTHER" id="PTHR43065:SF50">
    <property type="entry name" value="HISTIDINE KINASE"/>
    <property type="match status" value="1"/>
</dbReference>
<dbReference type="SMART" id="SM00388">
    <property type="entry name" value="HisKA"/>
    <property type="match status" value="1"/>
</dbReference>
<sequence>MSEVLEQVKQVLEGSVDAAVVLDKSRRILYYNRAYEVLSGLRGRQLRQKVEAGVHCYEIFPLEICENQCLGCKAVEARRALRMDEIRAIPRAPEGDDSAGPPSAERASGEEGMTFIVAAVSLDDLIVETYRDVTADVRIQRRLKVLLESERKAKASLAEKVREATEELRQAQAVLVHQEKMSSLGRLVAGIAHELNNPINFVYGNVDFLGQYMEDLLTLVQLIDESPLPPPLRERFDDMKEQIEYEFLVDDSRKLIRSIRSGAERTAEIVQDLKTFSRGGGGELQETDIAAGIETTLNLIAPLLKNRVEVRRHIPENLPRLFCNAGHINQVFMNILTNAAQAIDGEGTIDVVIECIDDGDAIRVSITDSGPGISAGVMEKITDPFFTTKEVGEGTGLGLWITENIVRAHEGRLSWFSERGQGATFTVVLPVHAPDTARLGITGGQTKS</sequence>
<dbReference type="GO" id="GO:0000155">
    <property type="term" value="F:phosphorelay sensor kinase activity"/>
    <property type="evidence" value="ECO:0007669"/>
    <property type="project" value="InterPro"/>
</dbReference>
<keyword evidence="4" id="KW-0175">Coiled coil</keyword>
<organism evidence="7 8">
    <name type="scientific">Haliangium ochraceum (strain DSM 14365 / JCM 11303 / SMP-2)</name>
    <dbReference type="NCBI Taxonomy" id="502025"/>
    <lineage>
        <taxon>Bacteria</taxon>
        <taxon>Pseudomonadati</taxon>
        <taxon>Myxococcota</taxon>
        <taxon>Polyangia</taxon>
        <taxon>Haliangiales</taxon>
        <taxon>Kofleriaceae</taxon>
        <taxon>Haliangium</taxon>
    </lineage>
</organism>
<dbReference type="Gene3D" id="1.10.287.130">
    <property type="match status" value="1"/>
</dbReference>
<dbReference type="OrthoDB" id="9769169at2"/>
<dbReference type="InterPro" id="IPR036890">
    <property type="entry name" value="HATPase_C_sf"/>
</dbReference>
<reference evidence="7 8" key="1">
    <citation type="journal article" date="2010" name="Stand. Genomic Sci.">
        <title>Complete genome sequence of Haliangium ochraceum type strain (SMP-2).</title>
        <authorList>
            <consortium name="US DOE Joint Genome Institute (JGI-PGF)"/>
            <person name="Ivanova N."/>
            <person name="Daum C."/>
            <person name="Lang E."/>
            <person name="Abt B."/>
            <person name="Kopitz M."/>
            <person name="Saunders E."/>
            <person name="Lapidus A."/>
            <person name="Lucas S."/>
            <person name="Glavina Del Rio T."/>
            <person name="Nolan M."/>
            <person name="Tice H."/>
            <person name="Copeland A."/>
            <person name="Cheng J.F."/>
            <person name="Chen F."/>
            <person name="Bruce D."/>
            <person name="Goodwin L."/>
            <person name="Pitluck S."/>
            <person name="Mavromatis K."/>
            <person name="Pati A."/>
            <person name="Mikhailova N."/>
            <person name="Chen A."/>
            <person name="Palaniappan K."/>
            <person name="Land M."/>
            <person name="Hauser L."/>
            <person name="Chang Y.J."/>
            <person name="Jeffries C.D."/>
            <person name="Detter J.C."/>
            <person name="Brettin T."/>
            <person name="Rohde M."/>
            <person name="Goker M."/>
            <person name="Bristow J."/>
            <person name="Markowitz V."/>
            <person name="Eisen J.A."/>
            <person name="Hugenholtz P."/>
            <person name="Kyrpides N.C."/>
            <person name="Klenk H.P."/>
        </authorList>
    </citation>
    <scope>NUCLEOTIDE SEQUENCE [LARGE SCALE GENOMIC DNA]</scope>
    <source>
        <strain evidence="8">DSM 14365 / CIP 107738 / JCM 11303 / AJ 13395 / SMP-2</strain>
    </source>
</reference>
<dbReference type="Pfam" id="PF02518">
    <property type="entry name" value="HATPase_c"/>
    <property type="match status" value="1"/>
</dbReference>
<dbReference type="Gene3D" id="3.30.565.10">
    <property type="entry name" value="Histidine kinase-like ATPase, C-terminal domain"/>
    <property type="match status" value="1"/>
</dbReference>
<dbReference type="HOGENOM" id="CLU_000445_114_39_7"/>
<dbReference type="eggNOG" id="COG4191">
    <property type="taxonomic scope" value="Bacteria"/>
</dbReference>
<accession>D0LYR4</accession>
<comment type="catalytic activity">
    <reaction evidence="1">
        <text>ATP + protein L-histidine = ADP + protein N-phospho-L-histidine.</text>
        <dbReference type="EC" id="2.7.13.3"/>
    </reaction>
</comment>
<dbReference type="SUPFAM" id="SSF47384">
    <property type="entry name" value="Homodimeric domain of signal transducing histidine kinase"/>
    <property type="match status" value="1"/>
</dbReference>
<name>D0LYR4_HALO1</name>
<keyword evidence="8" id="KW-1185">Reference proteome</keyword>
<dbReference type="InterPro" id="IPR003594">
    <property type="entry name" value="HATPase_dom"/>
</dbReference>
<keyword evidence="3" id="KW-0597">Phosphoprotein</keyword>
<keyword evidence="7" id="KW-0418">Kinase</keyword>
<dbReference type="SUPFAM" id="SSF55874">
    <property type="entry name" value="ATPase domain of HSP90 chaperone/DNA topoisomerase II/histidine kinase"/>
    <property type="match status" value="1"/>
</dbReference>
<dbReference type="STRING" id="502025.Hoch_5447"/>
<dbReference type="CDD" id="cd00082">
    <property type="entry name" value="HisKA"/>
    <property type="match status" value="1"/>
</dbReference>
<protein>
    <recommendedName>
        <fullName evidence="2">histidine kinase</fullName>
        <ecNumber evidence="2">2.7.13.3</ecNumber>
    </recommendedName>
</protein>
<dbReference type="RefSeq" id="WP_012830522.1">
    <property type="nucleotide sequence ID" value="NC_013440.1"/>
</dbReference>
<dbReference type="EMBL" id="CP001804">
    <property type="protein sequence ID" value="ACY17930.1"/>
    <property type="molecule type" value="Genomic_DNA"/>
</dbReference>
<dbReference type="InterPro" id="IPR005467">
    <property type="entry name" value="His_kinase_dom"/>
</dbReference>
<evidence type="ECO:0000256" key="3">
    <source>
        <dbReference type="ARBA" id="ARBA00022553"/>
    </source>
</evidence>
<dbReference type="PROSITE" id="PS50112">
    <property type="entry name" value="PAS"/>
    <property type="match status" value="1"/>
</dbReference>
<evidence type="ECO:0000256" key="4">
    <source>
        <dbReference type="SAM" id="Coils"/>
    </source>
</evidence>
<feature type="domain" description="Histidine kinase" evidence="5">
    <location>
        <begin position="190"/>
        <end position="433"/>
    </location>
</feature>
<feature type="domain" description="PAS" evidence="6">
    <location>
        <begin position="4"/>
        <end position="46"/>
    </location>
</feature>
<proteinExistence type="predicted"/>
<dbReference type="PROSITE" id="PS50109">
    <property type="entry name" value="HIS_KIN"/>
    <property type="match status" value="1"/>
</dbReference>
<gene>
    <name evidence="7" type="ordered locus">Hoch_5447</name>
</gene>
<dbReference type="InterPro" id="IPR004358">
    <property type="entry name" value="Sig_transdc_His_kin-like_C"/>
</dbReference>
<evidence type="ECO:0000313" key="7">
    <source>
        <dbReference type="EMBL" id="ACY17930.1"/>
    </source>
</evidence>
<dbReference type="SUPFAM" id="SSF55785">
    <property type="entry name" value="PYP-like sensor domain (PAS domain)"/>
    <property type="match status" value="1"/>
</dbReference>
<dbReference type="AlphaFoldDB" id="D0LYR4"/>
<evidence type="ECO:0000313" key="8">
    <source>
        <dbReference type="Proteomes" id="UP000001880"/>
    </source>
</evidence>